<proteinExistence type="predicted"/>
<evidence type="ECO:0000256" key="1">
    <source>
        <dbReference type="SAM" id="MobiDB-lite"/>
    </source>
</evidence>
<dbReference type="AlphaFoldDB" id="T0YGQ6"/>
<feature type="compositionally biased region" description="Low complexity" evidence="1">
    <location>
        <begin position="15"/>
        <end position="24"/>
    </location>
</feature>
<dbReference type="GO" id="GO:0006352">
    <property type="term" value="P:DNA-templated transcription initiation"/>
    <property type="evidence" value="ECO:0007669"/>
    <property type="project" value="InterPro"/>
</dbReference>
<dbReference type="GO" id="GO:0001216">
    <property type="term" value="F:DNA-binding transcription activator activity"/>
    <property type="evidence" value="ECO:0007669"/>
    <property type="project" value="InterPro"/>
</dbReference>
<organism evidence="3">
    <name type="scientific">mine drainage metagenome</name>
    <dbReference type="NCBI Taxonomy" id="410659"/>
    <lineage>
        <taxon>unclassified sequences</taxon>
        <taxon>metagenomes</taxon>
        <taxon>ecological metagenomes</taxon>
    </lineage>
</organism>
<dbReference type="Gene3D" id="1.10.10.1330">
    <property type="entry name" value="RNA polymerase sigma-54 factor, core-binding domain"/>
    <property type="match status" value="1"/>
</dbReference>
<feature type="domain" description="RNA polymerase sigma factor 54 core-binding" evidence="2">
    <location>
        <begin position="71"/>
        <end position="157"/>
    </location>
</feature>
<feature type="compositionally biased region" description="Acidic residues" evidence="1">
    <location>
        <begin position="1"/>
        <end position="14"/>
    </location>
</feature>
<protein>
    <submittedName>
        <fullName evidence="3">RNA polymerase sigma factor 54, core-binding domain protein</fullName>
    </submittedName>
</protein>
<dbReference type="PANTHER" id="PTHR32248">
    <property type="entry name" value="RNA POLYMERASE SIGMA-54 FACTOR"/>
    <property type="match status" value="1"/>
</dbReference>
<reference evidence="3" key="1">
    <citation type="submission" date="2013-08" db="EMBL/GenBank/DDBJ databases">
        <authorList>
            <person name="Mendez C."/>
            <person name="Richter M."/>
            <person name="Ferrer M."/>
            <person name="Sanchez J."/>
        </authorList>
    </citation>
    <scope>NUCLEOTIDE SEQUENCE</scope>
</reference>
<evidence type="ECO:0000259" key="2">
    <source>
        <dbReference type="Pfam" id="PF04963"/>
    </source>
</evidence>
<dbReference type="GO" id="GO:0016987">
    <property type="term" value="F:sigma factor activity"/>
    <property type="evidence" value="ECO:0007669"/>
    <property type="project" value="InterPro"/>
</dbReference>
<evidence type="ECO:0000313" key="3">
    <source>
        <dbReference type="EMBL" id="EQD31012.1"/>
    </source>
</evidence>
<dbReference type="InterPro" id="IPR007046">
    <property type="entry name" value="RNA_pol_sigma_54_core-bd"/>
</dbReference>
<dbReference type="EMBL" id="AUZX01014841">
    <property type="protein sequence ID" value="EQD31012.1"/>
    <property type="molecule type" value="Genomic_DNA"/>
</dbReference>
<sequence length="158" mass="16711">MLEPLEDGESESGEALEAGESSAPAEERAEAAETPESVEVLEDDWGGQSTGPAESSWSGDDLDRIQEFADASGQSLQEYLLWQLELAKLEPRELAIARAIVDAISDDGYVTESMEEIAETLKPDVQCTASEVASVLGGVQALDPPGVGARSIGECIEL</sequence>
<dbReference type="InterPro" id="IPR000394">
    <property type="entry name" value="RNA_pol_sigma_54"/>
</dbReference>
<dbReference type="Pfam" id="PF04963">
    <property type="entry name" value="Sigma54_CBD"/>
    <property type="match status" value="1"/>
</dbReference>
<accession>T0YGQ6</accession>
<feature type="non-terminal residue" evidence="3">
    <location>
        <position position="158"/>
    </location>
</feature>
<feature type="region of interest" description="Disordered" evidence="1">
    <location>
        <begin position="1"/>
        <end position="62"/>
    </location>
</feature>
<gene>
    <name evidence="3" type="ORF">B1A_20119</name>
</gene>
<reference evidence="3" key="2">
    <citation type="journal article" date="2014" name="ISME J.">
        <title>Microbial stratification in low pH oxic and suboxic macroscopic growths along an acid mine drainage.</title>
        <authorList>
            <person name="Mendez-Garcia C."/>
            <person name="Mesa V."/>
            <person name="Sprenger R.R."/>
            <person name="Richter M."/>
            <person name="Diez M.S."/>
            <person name="Solano J."/>
            <person name="Bargiela R."/>
            <person name="Golyshina O.V."/>
            <person name="Manteca A."/>
            <person name="Ramos J.L."/>
            <person name="Gallego J.R."/>
            <person name="Llorente I."/>
            <person name="Martins Dos Santos V.A."/>
            <person name="Jensen O.N."/>
            <person name="Pelaez A.I."/>
            <person name="Sanchez J."/>
            <person name="Ferrer M."/>
        </authorList>
    </citation>
    <scope>NUCLEOTIDE SEQUENCE</scope>
</reference>
<dbReference type="PANTHER" id="PTHR32248:SF4">
    <property type="entry name" value="RNA POLYMERASE SIGMA-54 FACTOR"/>
    <property type="match status" value="1"/>
</dbReference>
<dbReference type="GO" id="GO:0003677">
    <property type="term" value="F:DNA binding"/>
    <property type="evidence" value="ECO:0007669"/>
    <property type="project" value="InterPro"/>
</dbReference>
<name>T0YGQ6_9ZZZZ</name>
<comment type="caution">
    <text evidence="3">The sequence shown here is derived from an EMBL/GenBank/DDBJ whole genome shotgun (WGS) entry which is preliminary data.</text>
</comment>
<dbReference type="InterPro" id="IPR038709">
    <property type="entry name" value="RpoN_core-bd_sf"/>
</dbReference>